<dbReference type="InterPro" id="IPR001107">
    <property type="entry name" value="Band_7"/>
</dbReference>
<proteinExistence type="predicted"/>
<accession>A0AA88YVZ3</accession>
<keyword evidence="1" id="KW-0812">Transmembrane</keyword>
<keyword evidence="4" id="KW-1185">Reference proteome</keyword>
<sequence>MKFKTVREGQQAVIFNLYGEGRLVVGPQRVFLYRERLEFLRVKIADAYQYLVVTDNEGAVQHIRGPSTIYENPLMYQSVAVKESSKIDANHLIVVYKRLKDSDVQRRIVQGPTVFTPEPDEWIHNFKWHGSDMKKNGRMIPGKNQFIQLPVIPDQFYFNVREVRTSDDTMITVKLMIFYELKDVTTMLDKTNDPIADMINAVCSDVISFSGKLTFEGFLKKTSSLSDLSTFPQLTQRAGGIGYIIQKVVYRGYEASDKLQEMQNAAIQSRTQIRLNAEIEEQKQKLVDFKLSREQERSKLGTCIHVKFGIIIEFIVIGLNMFNLAFIVKDPKILCDGLSSGRPSVFLHV</sequence>
<keyword evidence="1" id="KW-1133">Transmembrane helix</keyword>
<name>A0AA88YVZ3_PINIB</name>
<evidence type="ECO:0000313" key="4">
    <source>
        <dbReference type="Proteomes" id="UP001186944"/>
    </source>
</evidence>
<dbReference type="Proteomes" id="UP001186944">
    <property type="component" value="Unassembled WGS sequence"/>
</dbReference>
<comment type="caution">
    <text evidence="3">The sequence shown here is derived from an EMBL/GenBank/DDBJ whole genome shotgun (WGS) entry which is preliminary data.</text>
</comment>
<dbReference type="EMBL" id="VSWD01000002">
    <property type="protein sequence ID" value="KAK3107245.1"/>
    <property type="molecule type" value="Genomic_DNA"/>
</dbReference>
<feature type="transmembrane region" description="Helical" evidence="1">
    <location>
        <begin position="308"/>
        <end position="328"/>
    </location>
</feature>
<organism evidence="3 4">
    <name type="scientific">Pinctada imbricata</name>
    <name type="common">Atlantic pearl-oyster</name>
    <name type="synonym">Pinctada martensii</name>
    <dbReference type="NCBI Taxonomy" id="66713"/>
    <lineage>
        <taxon>Eukaryota</taxon>
        <taxon>Metazoa</taxon>
        <taxon>Spiralia</taxon>
        <taxon>Lophotrochozoa</taxon>
        <taxon>Mollusca</taxon>
        <taxon>Bivalvia</taxon>
        <taxon>Autobranchia</taxon>
        <taxon>Pteriomorphia</taxon>
        <taxon>Pterioida</taxon>
        <taxon>Pterioidea</taxon>
        <taxon>Pteriidae</taxon>
        <taxon>Pinctada</taxon>
    </lineage>
</organism>
<protein>
    <recommendedName>
        <fullName evidence="2">Band 7 domain-containing protein</fullName>
    </recommendedName>
</protein>
<evidence type="ECO:0000259" key="2">
    <source>
        <dbReference type="Pfam" id="PF01145"/>
    </source>
</evidence>
<keyword evidence="1" id="KW-0472">Membrane</keyword>
<gene>
    <name evidence="3" type="ORF">FSP39_010168</name>
</gene>
<reference evidence="3" key="1">
    <citation type="submission" date="2019-08" db="EMBL/GenBank/DDBJ databases">
        <title>The improved chromosome-level genome for the pearl oyster Pinctada fucata martensii using PacBio sequencing and Hi-C.</title>
        <authorList>
            <person name="Zheng Z."/>
        </authorList>
    </citation>
    <scope>NUCLEOTIDE SEQUENCE</scope>
    <source>
        <strain evidence="3">ZZ-2019</strain>
        <tissue evidence="3">Adductor muscle</tissue>
    </source>
</reference>
<dbReference type="Pfam" id="PF01145">
    <property type="entry name" value="Band_7"/>
    <property type="match status" value="1"/>
</dbReference>
<dbReference type="AlphaFoldDB" id="A0AA88YVZ3"/>
<feature type="domain" description="Band 7" evidence="2">
    <location>
        <begin position="137"/>
        <end position="284"/>
    </location>
</feature>
<evidence type="ECO:0000313" key="3">
    <source>
        <dbReference type="EMBL" id="KAK3107245.1"/>
    </source>
</evidence>
<evidence type="ECO:0000256" key="1">
    <source>
        <dbReference type="SAM" id="Phobius"/>
    </source>
</evidence>